<accession>A0A2S7FGJ7</accession>
<evidence type="ECO:0000313" key="1">
    <source>
        <dbReference type="EMBL" id="RRW36248.1"/>
    </source>
</evidence>
<dbReference type="Proteomes" id="UP000272833">
    <property type="component" value="Unassembled WGS sequence"/>
</dbReference>
<dbReference type="AlphaFoldDB" id="A0A2S7FGJ7"/>
<dbReference type="EMBL" id="RHRS01000024">
    <property type="protein sequence ID" value="RRW36248.1"/>
    <property type="molecule type" value="Genomic_DNA"/>
</dbReference>
<protein>
    <submittedName>
        <fullName evidence="1">Uncharacterized protein</fullName>
    </submittedName>
</protein>
<sequence length="71" mass="8154">MSVHSWARNAVQDDLHDAEVQGHEPVVALRALLSEVVQRSKSLRDPEELAHELQFLADNLDDDRDYAFMRP</sequence>
<gene>
    <name evidence="1" type="ORF">EGJ44_11055</name>
</gene>
<reference evidence="1 2" key="1">
    <citation type="submission" date="2018-10" db="EMBL/GenBank/DDBJ databases">
        <title>Transmission dynamics of multidrug resistant bacteria on intensive care unit surfaces.</title>
        <authorList>
            <person name="D'Souza A.W."/>
            <person name="Potter R.F."/>
            <person name="Wallace M."/>
            <person name="Shupe A."/>
            <person name="Patel S."/>
            <person name="Sun S."/>
            <person name="Gul D."/>
            <person name="Kwon J.H."/>
            <person name="Andleeb S."/>
            <person name="Burnham C.-A.D."/>
            <person name="Dantas G."/>
        </authorList>
    </citation>
    <scope>NUCLEOTIDE SEQUENCE [LARGE SCALE GENOMIC DNA]</scope>
    <source>
        <strain evidence="1 2">PO_271</strain>
    </source>
</reference>
<organism evidence="1 2">
    <name type="scientific">Ectopseudomonas oleovorans</name>
    <name type="common">Pseudomonas oleovorans</name>
    <dbReference type="NCBI Taxonomy" id="301"/>
    <lineage>
        <taxon>Bacteria</taxon>
        <taxon>Pseudomonadati</taxon>
        <taxon>Pseudomonadota</taxon>
        <taxon>Gammaproteobacteria</taxon>
        <taxon>Pseudomonadales</taxon>
        <taxon>Pseudomonadaceae</taxon>
        <taxon>Ectopseudomonas</taxon>
    </lineage>
</organism>
<proteinExistence type="predicted"/>
<name>A0A2S7FGJ7_ECTOL</name>
<dbReference type="RefSeq" id="WP_104730341.1">
    <property type="nucleotide sequence ID" value="NZ_PTLV01000230.1"/>
</dbReference>
<evidence type="ECO:0000313" key="2">
    <source>
        <dbReference type="Proteomes" id="UP000272833"/>
    </source>
</evidence>
<accession>A0A3R9CTM6</accession>
<comment type="caution">
    <text evidence="1">The sequence shown here is derived from an EMBL/GenBank/DDBJ whole genome shotgun (WGS) entry which is preliminary data.</text>
</comment>